<gene>
    <name evidence="3" type="ORF">IRJ18_05755</name>
</gene>
<dbReference type="InterPro" id="IPR054828">
    <property type="entry name" value="Vit_B12_bind_prot"/>
</dbReference>
<accession>A0ABR9XEQ9</accession>
<dbReference type="EMBL" id="JADFFM010000001">
    <property type="protein sequence ID" value="MBE9665858.1"/>
    <property type="molecule type" value="Genomic_DNA"/>
</dbReference>
<dbReference type="PROSITE" id="PS50983">
    <property type="entry name" value="FE_B12_PBP"/>
    <property type="match status" value="1"/>
</dbReference>
<dbReference type="InterPro" id="IPR002491">
    <property type="entry name" value="ABC_transptr_periplasmic_BD"/>
</dbReference>
<evidence type="ECO:0000256" key="1">
    <source>
        <dbReference type="ARBA" id="ARBA00022729"/>
    </source>
</evidence>
<evidence type="ECO:0000259" key="2">
    <source>
        <dbReference type="PROSITE" id="PS50983"/>
    </source>
</evidence>
<dbReference type="InterPro" id="IPR050902">
    <property type="entry name" value="ABC_Transporter_SBP"/>
</dbReference>
<dbReference type="NCBIfam" id="NF038402">
    <property type="entry name" value="TroA_like"/>
    <property type="match status" value="1"/>
</dbReference>
<dbReference type="PANTHER" id="PTHR30535:SF35">
    <property type="entry name" value="PERIPLASMIC BINDING PROTEIN"/>
    <property type="match status" value="1"/>
</dbReference>
<name>A0ABR9XEQ9_9SPHI</name>
<dbReference type="SUPFAM" id="SSF53807">
    <property type="entry name" value="Helical backbone' metal receptor"/>
    <property type="match status" value="1"/>
</dbReference>
<evidence type="ECO:0000313" key="4">
    <source>
        <dbReference type="Proteomes" id="UP000632774"/>
    </source>
</evidence>
<evidence type="ECO:0000313" key="3">
    <source>
        <dbReference type="EMBL" id="MBE9665858.1"/>
    </source>
</evidence>
<organism evidence="3 4">
    <name type="scientific">Mucilaginibacter boryungensis</name>
    <dbReference type="NCBI Taxonomy" id="768480"/>
    <lineage>
        <taxon>Bacteria</taxon>
        <taxon>Pseudomonadati</taxon>
        <taxon>Bacteroidota</taxon>
        <taxon>Sphingobacteriia</taxon>
        <taxon>Sphingobacteriales</taxon>
        <taxon>Sphingobacteriaceae</taxon>
        <taxon>Mucilaginibacter</taxon>
    </lineage>
</organism>
<dbReference type="PANTHER" id="PTHR30535">
    <property type="entry name" value="VITAMIN B12-BINDING PROTEIN"/>
    <property type="match status" value="1"/>
</dbReference>
<dbReference type="Pfam" id="PF01497">
    <property type="entry name" value="Peripla_BP_2"/>
    <property type="match status" value="1"/>
</dbReference>
<dbReference type="Gene3D" id="3.40.50.1980">
    <property type="entry name" value="Nitrogenase molybdenum iron protein domain"/>
    <property type="match status" value="2"/>
</dbReference>
<sequence length="262" mass="29526">MVTLTDQLGREITLSNQPKRIVSLVPSQTELLYYLGLDSAICGITKFCIHPTQKTLNTVKIGGTKQLNIPLIKSLGPDLIIANKEENDRLQLEELMSGYPTYVSDPYNLTTALQMINDVGVLTGREGPARRLYDAIMTAFNELHLPTQSLRVAYFIWRKPYMVAGKLTFIDDMLQRCGFTNAFEQARYPQISVNDLVAANPEVVLLSSEPYPFKQKHVNELQALLPNALIKLVDGEMFSWYGSRMLYAPGYFMGLINSIKQL</sequence>
<keyword evidence="1" id="KW-0732">Signal</keyword>
<keyword evidence="4" id="KW-1185">Reference proteome</keyword>
<protein>
    <submittedName>
        <fullName evidence="3">ABC transporter substrate-binding protein</fullName>
    </submittedName>
</protein>
<proteinExistence type="predicted"/>
<dbReference type="Proteomes" id="UP000632774">
    <property type="component" value="Unassembled WGS sequence"/>
</dbReference>
<reference evidence="3 4" key="1">
    <citation type="submission" date="2020-10" db="EMBL/GenBank/DDBJ databases">
        <title>Mucilaginibacter mali sp. nov., isolated from rhizosphere soil of apple orchard.</title>
        <authorList>
            <person name="Lee J.-S."/>
            <person name="Kim H.S."/>
            <person name="Kim J.-S."/>
        </authorList>
    </citation>
    <scope>NUCLEOTIDE SEQUENCE [LARGE SCALE GENOMIC DNA]</scope>
    <source>
        <strain evidence="3 4">KCTC 23157</strain>
    </source>
</reference>
<feature type="domain" description="Fe/B12 periplasmic-binding" evidence="2">
    <location>
        <begin position="20"/>
        <end position="262"/>
    </location>
</feature>
<dbReference type="RefSeq" id="WP_194105242.1">
    <property type="nucleotide sequence ID" value="NZ_JADFFM010000001.1"/>
</dbReference>
<comment type="caution">
    <text evidence="3">The sequence shown here is derived from an EMBL/GenBank/DDBJ whole genome shotgun (WGS) entry which is preliminary data.</text>
</comment>